<keyword evidence="1" id="KW-0812">Transmembrane</keyword>
<dbReference type="EMBL" id="JABEQO010000002">
    <property type="protein sequence ID" value="MBB2163414.1"/>
    <property type="molecule type" value="Genomic_DNA"/>
</dbReference>
<evidence type="ECO:0000313" key="3">
    <source>
        <dbReference type="EMBL" id="MBB2192469.1"/>
    </source>
</evidence>
<keyword evidence="1" id="KW-1133">Transmembrane helix</keyword>
<protein>
    <submittedName>
        <fullName evidence="2">Uncharacterized protein</fullName>
    </submittedName>
</protein>
<accession>A0A7W4IIL7</accession>
<dbReference type="RefSeq" id="WP_182972520.1">
    <property type="nucleotide sequence ID" value="NZ_JABEQN010000002.1"/>
</dbReference>
<dbReference type="Proteomes" id="UP000540490">
    <property type="component" value="Unassembled WGS sequence"/>
</dbReference>
<keyword evidence="4" id="KW-1185">Reference proteome</keyword>
<keyword evidence="1" id="KW-0472">Membrane</keyword>
<proteinExistence type="predicted"/>
<sequence length="134" mass="13173">MNGQGVSGPGTSVAASRGLLAAVIGMGVLLAVGSLVLVGVLVHRISHPKPAAIAGLDAEPAALAVAAGNDGELVLGEPAGTHVSGMTREREGVLAVALTGGGGPDRVLLWDVQNRRIVGRLVMSPAAPQAVPAP</sequence>
<name>A0A7W4IIL7_9PROT</name>
<dbReference type="Proteomes" id="UP000561077">
    <property type="component" value="Unassembled WGS sequence"/>
</dbReference>
<dbReference type="AlphaFoldDB" id="A0A7W4IIL7"/>
<feature type="transmembrane region" description="Helical" evidence="1">
    <location>
        <begin position="20"/>
        <end position="42"/>
    </location>
</feature>
<organism evidence="2 5">
    <name type="scientific">Gluconacetobacter dulcium</name>
    <dbReference type="NCBI Taxonomy" id="2729096"/>
    <lineage>
        <taxon>Bacteria</taxon>
        <taxon>Pseudomonadati</taxon>
        <taxon>Pseudomonadota</taxon>
        <taxon>Alphaproteobacteria</taxon>
        <taxon>Acetobacterales</taxon>
        <taxon>Acetobacteraceae</taxon>
        <taxon>Gluconacetobacter</taxon>
    </lineage>
</organism>
<dbReference type="EMBL" id="JABEQN010000002">
    <property type="protein sequence ID" value="MBB2192469.1"/>
    <property type="molecule type" value="Genomic_DNA"/>
</dbReference>
<gene>
    <name evidence="3" type="ORF">HLH25_02220</name>
    <name evidence="2" type="ORF">HLH26_02480</name>
</gene>
<reference evidence="4 5" key="1">
    <citation type="submission" date="2020-04" db="EMBL/GenBank/DDBJ databases">
        <title>Description of novel Gluconacetobacter.</title>
        <authorList>
            <person name="Sombolestani A."/>
        </authorList>
    </citation>
    <scope>NUCLEOTIDE SEQUENCE [LARGE SCALE GENOMIC DNA]</scope>
    <source>
        <strain evidence="3 4">LMG 1728</strain>
        <strain evidence="2 5">LMG 1731</strain>
    </source>
</reference>
<evidence type="ECO:0000256" key="1">
    <source>
        <dbReference type="SAM" id="Phobius"/>
    </source>
</evidence>
<comment type="caution">
    <text evidence="2">The sequence shown here is derived from an EMBL/GenBank/DDBJ whole genome shotgun (WGS) entry which is preliminary data.</text>
</comment>
<evidence type="ECO:0000313" key="5">
    <source>
        <dbReference type="Proteomes" id="UP000561077"/>
    </source>
</evidence>
<evidence type="ECO:0000313" key="4">
    <source>
        <dbReference type="Proteomes" id="UP000540490"/>
    </source>
</evidence>
<evidence type="ECO:0000313" key="2">
    <source>
        <dbReference type="EMBL" id="MBB2163414.1"/>
    </source>
</evidence>